<keyword evidence="1 4" id="KW-0489">Methyltransferase</keyword>
<gene>
    <name evidence="4" type="ordered locus">cce_0766</name>
</gene>
<sequence length="247" mass="27740">MQMETTMNQSKTIYPGEVFADTKLFDRGIRQLIPHYDLMLDTLVACVSIDAHRILDLGCGTGELSLKLLKHCPNAKVMAVDYSPRMLEMAKSKLEKTEFLERIRFIQGDFGAWANGDMKKEIGTNFDACVSSLAIHHLTDEMKYQLLTCIGKNLRNGGCFWNADPILQESPQLQDIYGRLREQWTISQGSTITKVRSQMGNSQAQGHSGQDRLATLETHLTMLSSVGFKTVAVPWRFFGLAVFGGWV</sequence>
<dbReference type="HOGENOM" id="CLU_081790_1_1_3"/>
<evidence type="ECO:0000256" key="1">
    <source>
        <dbReference type="ARBA" id="ARBA00022603"/>
    </source>
</evidence>
<dbReference type="Gene3D" id="3.40.50.150">
    <property type="entry name" value="Vaccinia Virus protein VP39"/>
    <property type="match status" value="1"/>
</dbReference>
<evidence type="ECO:0000259" key="3">
    <source>
        <dbReference type="Pfam" id="PF13649"/>
    </source>
</evidence>
<dbReference type="GO" id="GO:0032259">
    <property type="term" value="P:methylation"/>
    <property type="evidence" value="ECO:0007669"/>
    <property type="project" value="UniProtKB-KW"/>
</dbReference>
<dbReference type="SUPFAM" id="SSF53335">
    <property type="entry name" value="S-adenosyl-L-methionine-dependent methyltransferases"/>
    <property type="match status" value="1"/>
</dbReference>
<organism evidence="4 5">
    <name type="scientific">Crocosphaera subtropica (strain ATCC 51142 / BH68)</name>
    <name type="common">Cyanothece sp. (strain ATCC 51142)</name>
    <dbReference type="NCBI Taxonomy" id="43989"/>
    <lineage>
        <taxon>Bacteria</taxon>
        <taxon>Bacillati</taxon>
        <taxon>Cyanobacteriota</taxon>
        <taxon>Cyanophyceae</taxon>
        <taxon>Oscillatoriophycideae</taxon>
        <taxon>Chroococcales</taxon>
        <taxon>Aphanothecaceae</taxon>
        <taxon>Crocosphaera</taxon>
        <taxon>Crocosphaera subtropica</taxon>
    </lineage>
</organism>
<dbReference type="InterPro" id="IPR029063">
    <property type="entry name" value="SAM-dependent_MTases_sf"/>
</dbReference>
<dbReference type="GO" id="GO:0008168">
    <property type="term" value="F:methyltransferase activity"/>
    <property type="evidence" value="ECO:0007669"/>
    <property type="project" value="UniProtKB-KW"/>
</dbReference>
<protein>
    <submittedName>
        <fullName evidence="4">Methyltransferase</fullName>
    </submittedName>
</protein>
<dbReference type="Proteomes" id="UP000001203">
    <property type="component" value="Chromosome circular"/>
</dbReference>
<dbReference type="STRING" id="43989.cce_0766"/>
<dbReference type="Pfam" id="PF13649">
    <property type="entry name" value="Methyltransf_25"/>
    <property type="match status" value="1"/>
</dbReference>
<dbReference type="EMBL" id="CP000806">
    <property type="protein sequence ID" value="ACB50117.1"/>
    <property type="molecule type" value="Genomic_DNA"/>
</dbReference>
<keyword evidence="5" id="KW-1185">Reference proteome</keyword>
<dbReference type="InterPro" id="IPR041698">
    <property type="entry name" value="Methyltransf_25"/>
</dbReference>
<dbReference type="PANTHER" id="PTHR43861:SF1">
    <property type="entry name" value="TRANS-ACONITATE 2-METHYLTRANSFERASE"/>
    <property type="match status" value="1"/>
</dbReference>
<name>B1WR59_CROS5</name>
<evidence type="ECO:0000313" key="4">
    <source>
        <dbReference type="EMBL" id="ACB50117.1"/>
    </source>
</evidence>
<dbReference type="AlphaFoldDB" id="B1WR59"/>
<evidence type="ECO:0000313" key="5">
    <source>
        <dbReference type="Proteomes" id="UP000001203"/>
    </source>
</evidence>
<proteinExistence type="predicted"/>
<dbReference type="eggNOG" id="COG2226">
    <property type="taxonomic scope" value="Bacteria"/>
</dbReference>
<dbReference type="KEGG" id="cyt:cce_0766"/>
<reference evidence="4 5" key="1">
    <citation type="journal article" date="2008" name="Proc. Natl. Acad. Sci. U.S.A.">
        <title>The genome of Cyanothece 51142, a unicellular diazotrophic cyanobacterium important in the marine nitrogen cycle.</title>
        <authorList>
            <person name="Welsh E.A."/>
            <person name="Liberton M."/>
            <person name="Stoeckel J."/>
            <person name="Loh T."/>
            <person name="Elvitigala T."/>
            <person name="Wang C."/>
            <person name="Wollam A."/>
            <person name="Fulton R.S."/>
            <person name="Clifton S.W."/>
            <person name="Jacobs J.M."/>
            <person name="Aurora R."/>
            <person name="Ghosh B.K."/>
            <person name="Sherman L.A."/>
            <person name="Smith R.D."/>
            <person name="Wilson R.K."/>
            <person name="Pakrasi H.B."/>
        </authorList>
    </citation>
    <scope>NUCLEOTIDE SEQUENCE [LARGE SCALE GENOMIC DNA]</scope>
    <source>
        <strain evidence="5">ATCC 51142 / BH68</strain>
    </source>
</reference>
<feature type="domain" description="Methyltransferase" evidence="3">
    <location>
        <begin position="54"/>
        <end position="158"/>
    </location>
</feature>
<evidence type="ECO:0000256" key="2">
    <source>
        <dbReference type="ARBA" id="ARBA00022679"/>
    </source>
</evidence>
<accession>B1WR59</accession>
<dbReference type="PANTHER" id="PTHR43861">
    <property type="entry name" value="TRANS-ACONITATE 2-METHYLTRANSFERASE-RELATED"/>
    <property type="match status" value="1"/>
</dbReference>
<keyword evidence="2" id="KW-0808">Transferase</keyword>
<dbReference type="CDD" id="cd02440">
    <property type="entry name" value="AdoMet_MTases"/>
    <property type="match status" value="1"/>
</dbReference>
<dbReference type="OrthoDB" id="465705at2"/>